<dbReference type="InterPro" id="IPR027974">
    <property type="entry name" value="DUF4470"/>
</dbReference>
<name>A0A067SVH8_GALM3</name>
<evidence type="ECO:0000256" key="1">
    <source>
        <dbReference type="PROSITE-ProRule" id="PRU00339"/>
    </source>
</evidence>
<dbReference type="STRING" id="685588.A0A067SVH8"/>
<feature type="repeat" description="TPR" evidence="1">
    <location>
        <begin position="2"/>
        <end position="35"/>
    </location>
</feature>
<dbReference type="InterPro" id="IPR019734">
    <property type="entry name" value="TPR_rpt"/>
</dbReference>
<dbReference type="Proteomes" id="UP000027222">
    <property type="component" value="Unassembled WGS sequence"/>
</dbReference>
<keyword evidence="4" id="KW-1185">Reference proteome</keyword>
<gene>
    <name evidence="3" type="ORF">GALMADRAFT_269119</name>
</gene>
<reference evidence="4" key="1">
    <citation type="journal article" date="2014" name="Proc. Natl. Acad. Sci. U.S.A.">
        <title>Extensive sampling of basidiomycete genomes demonstrates inadequacy of the white-rot/brown-rot paradigm for wood decay fungi.</title>
        <authorList>
            <person name="Riley R."/>
            <person name="Salamov A.A."/>
            <person name="Brown D.W."/>
            <person name="Nagy L.G."/>
            <person name="Floudas D."/>
            <person name="Held B.W."/>
            <person name="Levasseur A."/>
            <person name="Lombard V."/>
            <person name="Morin E."/>
            <person name="Otillar R."/>
            <person name="Lindquist E.A."/>
            <person name="Sun H."/>
            <person name="LaButti K.M."/>
            <person name="Schmutz J."/>
            <person name="Jabbour D."/>
            <person name="Luo H."/>
            <person name="Baker S.E."/>
            <person name="Pisabarro A.G."/>
            <person name="Walton J.D."/>
            <person name="Blanchette R.A."/>
            <person name="Henrissat B."/>
            <person name="Martin F."/>
            <person name="Cullen D."/>
            <person name="Hibbett D.S."/>
            <person name="Grigoriev I.V."/>
        </authorList>
    </citation>
    <scope>NUCLEOTIDE SEQUENCE [LARGE SCALE GENOMIC DNA]</scope>
    <source>
        <strain evidence="4">CBS 339.88</strain>
    </source>
</reference>
<evidence type="ECO:0000313" key="3">
    <source>
        <dbReference type="EMBL" id="KDR74925.1"/>
    </source>
</evidence>
<dbReference type="PROSITE" id="PS50005">
    <property type="entry name" value="TPR"/>
    <property type="match status" value="1"/>
</dbReference>
<dbReference type="InterPro" id="IPR011990">
    <property type="entry name" value="TPR-like_helical_dom_sf"/>
</dbReference>
<protein>
    <recommendedName>
        <fullName evidence="2">DUF4470 domain-containing protein</fullName>
    </recommendedName>
</protein>
<evidence type="ECO:0000259" key="2">
    <source>
        <dbReference type="Pfam" id="PF14737"/>
    </source>
</evidence>
<dbReference type="OrthoDB" id="2423701at2759"/>
<keyword evidence="1" id="KW-0802">TPR repeat</keyword>
<dbReference type="SUPFAM" id="SSF48452">
    <property type="entry name" value="TPR-like"/>
    <property type="match status" value="1"/>
</dbReference>
<dbReference type="Gene3D" id="1.25.40.10">
    <property type="entry name" value="Tetratricopeptide repeat domain"/>
    <property type="match status" value="1"/>
</dbReference>
<proteinExistence type="predicted"/>
<feature type="domain" description="DUF4470" evidence="2">
    <location>
        <begin position="223"/>
        <end position="304"/>
    </location>
</feature>
<evidence type="ECO:0000313" key="4">
    <source>
        <dbReference type="Proteomes" id="UP000027222"/>
    </source>
</evidence>
<dbReference type="AlphaFoldDB" id="A0A067SVH8"/>
<accession>A0A067SVH8</accession>
<dbReference type="EMBL" id="KL142382">
    <property type="protein sequence ID" value="KDR74925.1"/>
    <property type="molecule type" value="Genomic_DNA"/>
</dbReference>
<sequence>MAESISQKGNVHYTAGQLVEAQKCYETASLLEPTDPKYASNLSAVLYEQGRYKPCIKAIFKSWLALKAKYKANPDQLNEDVLAFKIATRFAKAKINAAINGKILLHASSAKPNALKKQTWELDLEPDIQTYVMAKKADPKAGDLLRTWERWEIMRDGHLSHSPEQCKANISEADSRLRALPIFRLACDPENEFFVVGHDEVHSLLDGVYDGSLPENTHLLKLRDLTDKELGNLSFLFGGSGDARHIFGTLLHISQEARELPKRQAQLKVHMLLVDIHPAALARVVLIFELLWQILLSENSIERLELKATLFFLYLSVVMPEYCHKIIVNSARVLATDLRNKTHRLSDWIHLNEKSLPRVVEVLEYWSTALPKSTQILIKMQKNQRSIGNGDELYAGIRFAANSGTYSVTFDDPNMEHAVYDAVKILLPPKPLLSRHPALCRLVDSNKNFTPAARAAASQEIERSWHPNPTFFDKHSTENPNSNFSKHHGYPVIPLFPQRTLASANSLNIRFGGRMRRIYGKSAFGIMSTFFDLVASSMQALKPTIEVVLADVITVIPRLVSGELGHRPDDFPSQFIRMWLSNVPDYTNGIISTAVHLLPHLHLTSNGLFSSNCLLNTGAFVDIAAYCYNYTLLLPQDLPRFLGCELICVRGMASDDIHLKTVSLPLSAERLASKAEVHRWLSHLLLCALCPSAPAPPPFRVDLPYNVVGFFHILNHLHWVGYPSHWLGDFVQMMVSDSLVTEMNPYDGVLPVPPTEFFNRKKAPRKVHLQAWSADVELILAQSLPALPYSVTLPKDFAGLGDVRTYKAIVRFLDLRQYPRYSMWHSLSSPFCKTVGLMFYKPDVRIILEELVRGMGMLIEGDHKWKHVQVQFMQSVEGINILTGQVSWKMSKVRYTKMRSEGWKLAVYRTDIKTVVNEPLPANWWLELE</sequence>
<organism evidence="3 4">
    <name type="scientific">Galerina marginata (strain CBS 339.88)</name>
    <dbReference type="NCBI Taxonomy" id="685588"/>
    <lineage>
        <taxon>Eukaryota</taxon>
        <taxon>Fungi</taxon>
        <taxon>Dikarya</taxon>
        <taxon>Basidiomycota</taxon>
        <taxon>Agaricomycotina</taxon>
        <taxon>Agaricomycetes</taxon>
        <taxon>Agaricomycetidae</taxon>
        <taxon>Agaricales</taxon>
        <taxon>Agaricineae</taxon>
        <taxon>Strophariaceae</taxon>
        <taxon>Galerina</taxon>
    </lineage>
</organism>
<dbReference type="HOGENOM" id="CLU_017710_0_0_1"/>
<dbReference type="Pfam" id="PF14737">
    <property type="entry name" value="DUF4470"/>
    <property type="match status" value="1"/>
</dbReference>